<name>A0A7J6V6T4_THATH</name>
<organism evidence="1 2">
    <name type="scientific">Thalictrum thalictroides</name>
    <name type="common">Rue-anemone</name>
    <name type="synonym">Anemone thalictroides</name>
    <dbReference type="NCBI Taxonomy" id="46969"/>
    <lineage>
        <taxon>Eukaryota</taxon>
        <taxon>Viridiplantae</taxon>
        <taxon>Streptophyta</taxon>
        <taxon>Embryophyta</taxon>
        <taxon>Tracheophyta</taxon>
        <taxon>Spermatophyta</taxon>
        <taxon>Magnoliopsida</taxon>
        <taxon>Ranunculales</taxon>
        <taxon>Ranunculaceae</taxon>
        <taxon>Thalictroideae</taxon>
        <taxon>Thalictrum</taxon>
    </lineage>
</organism>
<gene>
    <name evidence="1" type="ORF">FRX31_029956</name>
</gene>
<proteinExistence type="predicted"/>
<evidence type="ECO:0000313" key="2">
    <source>
        <dbReference type="Proteomes" id="UP000554482"/>
    </source>
</evidence>
<evidence type="ECO:0000313" key="1">
    <source>
        <dbReference type="EMBL" id="KAF5180457.1"/>
    </source>
</evidence>
<sequence>MSVLGQRGIWTQFLDCVIQTSNFYIQAATTKESPETCCAQCLLHEVSEDGRWRIEAVQIGGLD</sequence>
<dbReference type="AlphaFoldDB" id="A0A7J6V6T4"/>
<comment type="caution">
    <text evidence="1">The sequence shown here is derived from an EMBL/GenBank/DDBJ whole genome shotgun (WGS) entry which is preliminary data.</text>
</comment>
<accession>A0A7J6V6T4</accession>
<protein>
    <submittedName>
        <fullName evidence="1">Uncharacterized protein</fullName>
    </submittedName>
</protein>
<keyword evidence="2" id="KW-1185">Reference proteome</keyword>
<dbReference type="Proteomes" id="UP000554482">
    <property type="component" value="Unassembled WGS sequence"/>
</dbReference>
<reference evidence="1 2" key="1">
    <citation type="submission" date="2020-06" db="EMBL/GenBank/DDBJ databases">
        <title>Transcriptomic and genomic resources for Thalictrum thalictroides and T. hernandezii: Facilitating candidate gene discovery in an emerging model plant lineage.</title>
        <authorList>
            <person name="Arias T."/>
            <person name="Riano-Pachon D.M."/>
            <person name="Di Stilio V.S."/>
        </authorList>
    </citation>
    <scope>NUCLEOTIDE SEQUENCE [LARGE SCALE GENOMIC DNA]</scope>
    <source>
        <strain evidence="2">cv. WT478/WT964</strain>
        <tissue evidence="1">Leaves</tissue>
    </source>
</reference>
<dbReference type="EMBL" id="JABWDY010037396">
    <property type="protein sequence ID" value="KAF5180457.1"/>
    <property type="molecule type" value="Genomic_DNA"/>
</dbReference>